<feature type="transmembrane region" description="Helical" evidence="1">
    <location>
        <begin position="43"/>
        <end position="64"/>
    </location>
</feature>
<evidence type="ECO:0000313" key="2">
    <source>
        <dbReference type="EMBL" id="AHC40170.1"/>
    </source>
</evidence>
<keyword evidence="1" id="KW-1133">Transmembrane helix</keyword>
<feature type="transmembrane region" description="Helical" evidence="1">
    <location>
        <begin position="141"/>
        <end position="165"/>
    </location>
</feature>
<gene>
    <name evidence="2" type="ORF">OVS_01030</name>
</gene>
<keyword evidence="1" id="KW-0812">Transmembrane</keyword>
<accession>A0ABN4BLB3</accession>
<dbReference type="EMBL" id="CP006935">
    <property type="protein sequence ID" value="AHC40170.1"/>
    <property type="molecule type" value="Genomic_DNA"/>
</dbReference>
<sequence>MKPFGTWFRDFFLDSLSFEGREKKPIDIEIVKVRLSWLFGSSLYLSIACFCIYIVGLSAIHLSAQIKDALWIEKILFFISPKVWQNYFFSGTLFNSLRRASNAGEITFIFLNLGLVIISFISLIFNLYTINISWSTNLKELRLACYALCFPVFGWLFTLSVIGYFKFMRSKDVIISWLRGRDSMHSFWDKASEIVEKVGTGKDKFKPKTLDFLEIKKENKVSEMLSRLDKYVVKKI</sequence>
<proteinExistence type="predicted"/>
<feature type="transmembrane region" description="Helical" evidence="1">
    <location>
        <begin position="106"/>
        <end position="129"/>
    </location>
</feature>
<organism evidence="2 3">
    <name type="scientific">Mycoplasma ovis str. Michigan</name>
    <dbReference type="NCBI Taxonomy" id="1415773"/>
    <lineage>
        <taxon>Bacteria</taxon>
        <taxon>Bacillati</taxon>
        <taxon>Mycoplasmatota</taxon>
        <taxon>Mollicutes</taxon>
        <taxon>Mycoplasmataceae</taxon>
        <taxon>Mycoplasma</taxon>
    </lineage>
</organism>
<protein>
    <submittedName>
        <fullName evidence="2">Uncharacterized protein</fullName>
    </submittedName>
</protein>
<evidence type="ECO:0000256" key="1">
    <source>
        <dbReference type="SAM" id="Phobius"/>
    </source>
</evidence>
<dbReference type="RefSeq" id="WP_024070996.1">
    <property type="nucleotide sequence ID" value="NC_023062.1"/>
</dbReference>
<reference evidence="2 3" key="1">
    <citation type="journal article" date="2014" name="Genome Announc.">
        <title>Complete Genome Sequence of Mycoplasma ovis Strain Michigan, a Hemoplasma of Sheep with Two Distinct 16S rRNA Genes.</title>
        <authorList>
            <person name="Deshuillers P.L."/>
            <person name="Santos A.P."/>
            <person name="do Nascimento N.C."/>
            <person name="Hampel J.A."/>
            <person name="Bergin I.L."/>
            <person name="Dyson M.C."/>
            <person name="Messick J.B."/>
        </authorList>
    </citation>
    <scope>NUCLEOTIDE SEQUENCE [LARGE SCALE GENOMIC DNA]</scope>
    <source>
        <strain evidence="2 3">Michigan</strain>
    </source>
</reference>
<evidence type="ECO:0000313" key="3">
    <source>
        <dbReference type="Proteomes" id="UP000018745"/>
    </source>
</evidence>
<keyword evidence="1" id="KW-0472">Membrane</keyword>
<keyword evidence="3" id="KW-1185">Reference proteome</keyword>
<name>A0ABN4BLB3_9MOLU</name>
<dbReference type="Proteomes" id="UP000018745">
    <property type="component" value="Chromosome"/>
</dbReference>